<dbReference type="GO" id="GO:0061630">
    <property type="term" value="F:ubiquitin protein ligase activity"/>
    <property type="evidence" value="ECO:0007669"/>
    <property type="project" value="UniProtKB-EC"/>
</dbReference>
<accession>T1J9H5</accession>
<dbReference type="Pfam" id="PF12146">
    <property type="entry name" value="Hydrolase_4"/>
    <property type="match status" value="1"/>
</dbReference>
<keyword evidence="5 8" id="KW-0863">Zinc-finger</keyword>
<feature type="transmembrane region" description="Helical" evidence="9">
    <location>
        <begin position="686"/>
        <end position="709"/>
    </location>
</feature>
<dbReference type="HOGENOM" id="CLU_303339_0_0_1"/>
<evidence type="ECO:0000256" key="7">
    <source>
        <dbReference type="ARBA" id="ARBA00022833"/>
    </source>
</evidence>
<dbReference type="STRING" id="126957.T1J9H5"/>
<keyword evidence="9" id="KW-1133">Transmembrane helix</keyword>
<dbReference type="AlphaFoldDB" id="T1J9H5"/>
<evidence type="ECO:0000256" key="8">
    <source>
        <dbReference type="PROSITE-ProRule" id="PRU00175"/>
    </source>
</evidence>
<dbReference type="EMBL" id="JH431975">
    <property type="status" value="NOT_ANNOTATED_CDS"/>
    <property type="molecule type" value="Genomic_DNA"/>
</dbReference>
<dbReference type="InterPro" id="IPR022742">
    <property type="entry name" value="Hydrolase_4"/>
</dbReference>
<dbReference type="Pfam" id="PF26192">
    <property type="entry name" value="RNF157-like_N"/>
    <property type="match status" value="1"/>
</dbReference>
<dbReference type="InterPro" id="IPR029058">
    <property type="entry name" value="AB_hydrolase_fold"/>
</dbReference>
<dbReference type="GO" id="GO:0016567">
    <property type="term" value="P:protein ubiquitination"/>
    <property type="evidence" value="ECO:0007669"/>
    <property type="project" value="TreeGrafter"/>
</dbReference>
<dbReference type="PROSITE" id="PS50089">
    <property type="entry name" value="ZF_RING_2"/>
    <property type="match status" value="1"/>
</dbReference>
<evidence type="ECO:0000256" key="2">
    <source>
        <dbReference type="ARBA" id="ARBA00012483"/>
    </source>
</evidence>
<dbReference type="InterPro" id="IPR058981">
    <property type="entry name" value="MGRN1/RNF157-like_N"/>
</dbReference>
<protein>
    <recommendedName>
        <fullName evidence="2">RING-type E3 ubiquitin transferase</fullName>
        <ecNumber evidence="2">2.3.2.27</ecNumber>
    </recommendedName>
</protein>
<dbReference type="Gene3D" id="3.40.50.1820">
    <property type="entry name" value="alpha/beta hydrolase"/>
    <property type="match status" value="1"/>
</dbReference>
<dbReference type="PANTHER" id="PTHR22996:SF0">
    <property type="entry name" value="RE60872P-RELATED"/>
    <property type="match status" value="1"/>
</dbReference>
<keyword evidence="6" id="KW-0833">Ubl conjugation pathway</keyword>
<evidence type="ECO:0000313" key="12">
    <source>
        <dbReference type="Proteomes" id="UP000014500"/>
    </source>
</evidence>
<evidence type="ECO:0000313" key="11">
    <source>
        <dbReference type="EnsemblMetazoa" id="SMAR010371-PA"/>
    </source>
</evidence>
<keyword evidence="4" id="KW-0479">Metal-binding</keyword>
<dbReference type="InterPro" id="IPR045194">
    <property type="entry name" value="MGRN1/RNF157-like"/>
</dbReference>
<dbReference type="Proteomes" id="UP000014500">
    <property type="component" value="Unassembled WGS sequence"/>
</dbReference>
<dbReference type="PhylomeDB" id="T1J9H5"/>
<keyword evidence="3" id="KW-0808">Transferase</keyword>
<proteinExistence type="predicted"/>
<keyword evidence="9" id="KW-0812">Transmembrane</keyword>
<dbReference type="Gene3D" id="3.30.40.10">
    <property type="entry name" value="Zinc/RING finger domain, C3HC4 (zinc finger)"/>
    <property type="match status" value="1"/>
</dbReference>
<dbReference type="GO" id="GO:0005737">
    <property type="term" value="C:cytoplasm"/>
    <property type="evidence" value="ECO:0007669"/>
    <property type="project" value="TreeGrafter"/>
</dbReference>
<comment type="catalytic activity">
    <reaction evidence="1">
        <text>S-ubiquitinyl-[E2 ubiquitin-conjugating enzyme]-L-cysteine + [acceptor protein]-L-lysine = [E2 ubiquitin-conjugating enzyme]-L-cysteine + N(6)-ubiquitinyl-[acceptor protein]-L-lysine.</text>
        <dbReference type="EC" id="2.3.2.27"/>
    </reaction>
</comment>
<dbReference type="InterPro" id="IPR013083">
    <property type="entry name" value="Znf_RING/FYVE/PHD"/>
</dbReference>
<evidence type="ECO:0000256" key="6">
    <source>
        <dbReference type="ARBA" id="ARBA00022786"/>
    </source>
</evidence>
<evidence type="ECO:0000256" key="5">
    <source>
        <dbReference type="ARBA" id="ARBA00022771"/>
    </source>
</evidence>
<dbReference type="SMART" id="SM00184">
    <property type="entry name" value="RING"/>
    <property type="match status" value="1"/>
</dbReference>
<dbReference type="EnsemblMetazoa" id="SMAR010371-RA">
    <property type="protein sequence ID" value="SMAR010371-PA"/>
    <property type="gene ID" value="SMAR010371"/>
</dbReference>
<organism evidence="11 12">
    <name type="scientific">Strigamia maritima</name>
    <name type="common">European centipede</name>
    <name type="synonym">Geophilus maritimus</name>
    <dbReference type="NCBI Taxonomy" id="126957"/>
    <lineage>
        <taxon>Eukaryota</taxon>
        <taxon>Metazoa</taxon>
        <taxon>Ecdysozoa</taxon>
        <taxon>Arthropoda</taxon>
        <taxon>Myriapoda</taxon>
        <taxon>Chilopoda</taxon>
        <taxon>Pleurostigmophora</taxon>
        <taxon>Geophilomorpha</taxon>
        <taxon>Linotaeniidae</taxon>
        <taxon>Strigamia</taxon>
    </lineage>
</organism>
<name>T1J9H5_STRMM</name>
<reference evidence="11" key="2">
    <citation type="submission" date="2015-02" db="UniProtKB">
        <authorList>
            <consortium name="EnsemblMetazoa"/>
        </authorList>
    </citation>
    <scope>IDENTIFICATION</scope>
</reference>
<evidence type="ECO:0000256" key="9">
    <source>
        <dbReference type="SAM" id="Phobius"/>
    </source>
</evidence>
<feature type="transmembrane region" description="Helical" evidence="9">
    <location>
        <begin position="715"/>
        <end position="733"/>
    </location>
</feature>
<dbReference type="SUPFAM" id="SSF53474">
    <property type="entry name" value="alpha/beta-Hydrolases"/>
    <property type="match status" value="1"/>
</dbReference>
<dbReference type="PANTHER" id="PTHR22996">
    <property type="entry name" value="MAHOGUNIN"/>
    <property type="match status" value="1"/>
</dbReference>
<feature type="domain" description="RING-type" evidence="10">
    <location>
        <begin position="282"/>
        <end position="321"/>
    </location>
</feature>
<dbReference type="FunFam" id="3.30.40.10:FF:000013">
    <property type="entry name" value="E3 ubiquitin-protein ligase MGRN1 isoform 1"/>
    <property type="match status" value="1"/>
</dbReference>
<keyword evidence="9" id="KW-0472">Membrane</keyword>
<dbReference type="eggNOG" id="KOG4391">
    <property type="taxonomic scope" value="Eukaryota"/>
</dbReference>
<dbReference type="GO" id="GO:0008270">
    <property type="term" value="F:zinc ion binding"/>
    <property type="evidence" value="ECO:0007669"/>
    <property type="project" value="UniProtKB-KW"/>
</dbReference>
<dbReference type="SUPFAM" id="SSF57850">
    <property type="entry name" value="RING/U-box"/>
    <property type="match status" value="1"/>
</dbReference>
<sequence length="982" mass="108927">MGILASRQNAGVEEVDISTNHAYRYPPKSGNYFSSHFIMGGERFDTPQPEAYLFGENADLNFLGNKPTPFPYPAPQANEPTKTLKSLINIRKESLRFLRACEEIDDKNVKAAGDCQIEKPSTKYNIEFAFDSDVRCSITIYYFASEEVTPNAVIYTPRNPSMNSETYQYKKGANQQFSQINHWFDPALYSEEELNYSVEKEIMPIVIHCVAEEGEDPKQSHVTIAVVEKNSDSTYTLKPLKQKQFVDGLCYLLQEIYGIENKNAEYCKNSTDDEVEDNGSECVICMCDIRDTLILPCRHLCLCNSCADSLRYQANNCPICRAPFRALLQIRALRKASTVATATLNSQHTQENIPQGYEAVSLIEALNGPSNPLPAIPATVPVPSAPALALSQPITVVGSQDAMTSPTMKFPNESCGRRLFGSSASLRCHVTTEDSAAQTDCPMIPMTVMTDRRTSTPDIPLSIMLPGLDSEKLKCQQNLIQIINEIELPKVKDASPQLTEAQSLLEVGAAISRLIKSDSKIISRSTPDSLHLCERKNASDHTDDRVVSGGDDSDYYTPEDPGTTLLCCEPFCKESQGNQAVQREMKPKLNHPSFIECVSLPGTPQSQASNRSSGDSFSSTIMVGLQVHMNKTTTTCAATNETTPPVSSSSGGGCQHATNRAMPTSLPRNLDPQNKDFTLIKFVSKIVLGIIMRFWALAGAAILAILLLYWLYGGWIAFCLLCFASSGILYHAGDRLLYHPDQPPTSRLYVPSPKLFGLQYENLYIRTKDGIKINVVLIKYSTNPKKAPTVVFFHGNAGNVGHRLLNAKGFLSMGLNVLMVEYRGYGVSEGTPSEDGLYSDAEAAMDFLLARTDINHEMIIVFGRSLGGAVASHLASQSEYSKWIAALILENTFTRIPEIARVLFNVWIIKCIPNWFYKNQISLSPLKRLARFESGTHNDTWQCEKYFDTISNFLNEVSYTFQQEKDVHKTGFVTIQMPPAVI</sequence>
<keyword evidence="7" id="KW-0862">Zinc</keyword>
<dbReference type="OMA" id="CERKNAS"/>
<dbReference type="Pfam" id="PF13920">
    <property type="entry name" value="zf-C3HC4_3"/>
    <property type="match status" value="1"/>
</dbReference>
<dbReference type="eggNOG" id="KOG4265">
    <property type="taxonomic scope" value="Eukaryota"/>
</dbReference>
<reference evidence="12" key="1">
    <citation type="submission" date="2011-05" db="EMBL/GenBank/DDBJ databases">
        <authorList>
            <person name="Richards S.R."/>
            <person name="Qu J."/>
            <person name="Jiang H."/>
            <person name="Jhangiani S.N."/>
            <person name="Agravi P."/>
            <person name="Goodspeed R."/>
            <person name="Gross S."/>
            <person name="Mandapat C."/>
            <person name="Jackson L."/>
            <person name="Mathew T."/>
            <person name="Pu L."/>
            <person name="Thornton R."/>
            <person name="Saada N."/>
            <person name="Wilczek-Boney K.B."/>
            <person name="Lee S."/>
            <person name="Kovar C."/>
            <person name="Wu Y."/>
            <person name="Scherer S.E."/>
            <person name="Worley K.C."/>
            <person name="Muzny D.M."/>
            <person name="Gibbs R."/>
        </authorList>
    </citation>
    <scope>NUCLEOTIDE SEQUENCE</scope>
    <source>
        <strain evidence="12">Brora</strain>
    </source>
</reference>
<keyword evidence="12" id="KW-1185">Reference proteome</keyword>
<evidence type="ECO:0000259" key="10">
    <source>
        <dbReference type="PROSITE" id="PS50089"/>
    </source>
</evidence>
<evidence type="ECO:0000256" key="1">
    <source>
        <dbReference type="ARBA" id="ARBA00000900"/>
    </source>
</evidence>
<dbReference type="InterPro" id="IPR001841">
    <property type="entry name" value="Znf_RING"/>
</dbReference>
<dbReference type="EC" id="2.3.2.27" evidence="2"/>
<evidence type="ECO:0000256" key="4">
    <source>
        <dbReference type="ARBA" id="ARBA00022723"/>
    </source>
</evidence>
<evidence type="ECO:0000256" key="3">
    <source>
        <dbReference type="ARBA" id="ARBA00022679"/>
    </source>
</evidence>